<dbReference type="PANTHER" id="PTHR11716:SF101">
    <property type="entry name" value="BASIC PHOSPHOLIPASE A2 PA-11-LIKE"/>
    <property type="match status" value="1"/>
</dbReference>
<dbReference type="PROSITE" id="PS00119">
    <property type="entry name" value="PA2_ASP"/>
    <property type="match status" value="1"/>
</dbReference>
<feature type="disulfide bond" evidence="6">
    <location>
        <begin position="67"/>
        <end position="85"/>
    </location>
</feature>
<feature type="binding site" evidence="5">
    <location>
        <position position="66"/>
    </location>
    <ligand>
        <name>Ca(2+)</name>
        <dbReference type="ChEBI" id="CHEBI:29108"/>
    </ligand>
</feature>
<dbReference type="GO" id="GO:0005543">
    <property type="term" value="F:phospholipid binding"/>
    <property type="evidence" value="ECO:0007669"/>
    <property type="project" value="TreeGrafter"/>
</dbReference>
<feature type="domain" description="Phospholipase A2-like central" evidence="9">
    <location>
        <begin position="41"/>
        <end position="198"/>
    </location>
</feature>
<dbReference type="InterPro" id="IPR016090">
    <property type="entry name" value="PLA2-like_dom"/>
</dbReference>
<feature type="active site" evidence="4">
    <location>
        <position position="172"/>
    </location>
</feature>
<evidence type="ECO:0000259" key="9">
    <source>
        <dbReference type="SMART" id="SM00085"/>
    </source>
</evidence>
<evidence type="ECO:0000256" key="3">
    <source>
        <dbReference type="ARBA" id="ARBA00023157"/>
    </source>
</evidence>
<feature type="binding site" evidence="5">
    <location>
        <position position="70"/>
    </location>
    <ligand>
        <name>Ca(2+)</name>
        <dbReference type="ChEBI" id="CHEBI:29108"/>
    </ligand>
</feature>
<dbReference type="InterPro" id="IPR036444">
    <property type="entry name" value="PLipase_A2_dom_sf"/>
</dbReference>
<keyword evidence="2" id="KW-0964">Secreted</keyword>
<dbReference type="PANTHER" id="PTHR11716">
    <property type="entry name" value="PHOSPHOLIPASE A2 FAMILY MEMBER"/>
    <property type="match status" value="1"/>
</dbReference>
<gene>
    <name evidence="10" type="primary">PLA2G10</name>
    <name evidence="10" type="ORF">BLAG_LOCUS6984</name>
</gene>
<comment type="similarity">
    <text evidence="7">Belongs to the phospholipase A2 family.</text>
</comment>
<dbReference type="GO" id="GO:0047498">
    <property type="term" value="F:calcium-dependent phospholipase A2 activity"/>
    <property type="evidence" value="ECO:0007669"/>
    <property type="project" value="TreeGrafter"/>
</dbReference>
<evidence type="ECO:0000313" key="11">
    <source>
        <dbReference type="Proteomes" id="UP000838412"/>
    </source>
</evidence>
<evidence type="ECO:0000256" key="2">
    <source>
        <dbReference type="ARBA" id="ARBA00022525"/>
    </source>
</evidence>
<dbReference type="CDD" id="cd00125">
    <property type="entry name" value="PLA2c"/>
    <property type="match status" value="1"/>
</dbReference>
<evidence type="ECO:0000313" key="10">
    <source>
        <dbReference type="EMBL" id="CAH1244329.1"/>
    </source>
</evidence>
<feature type="binding site" evidence="5">
    <location>
        <position position="89"/>
    </location>
    <ligand>
        <name>Ca(2+)</name>
        <dbReference type="ChEBI" id="CHEBI:29108"/>
    </ligand>
</feature>
<reference evidence="10" key="1">
    <citation type="submission" date="2022-01" db="EMBL/GenBank/DDBJ databases">
        <authorList>
            <person name="Braso-Vives M."/>
        </authorList>
    </citation>
    <scope>NUCLEOTIDE SEQUENCE</scope>
</reference>
<dbReference type="GO" id="GO:0006644">
    <property type="term" value="P:phospholipid metabolic process"/>
    <property type="evidence" value="ECO:0007669"/>
    <property type="project" value="InterPro"/>
</dbReference>
<dbReference type="GO" id="GO:0016042">
    <property type="term" value="P:lipid catabolic process"/>
    <property type="evidence" value="ECO:0007669"/>
    <property type="project" value="InterPro"/>
</dbReference>
<feature type="disulfide bond" evidence="6">
    <location>
        <begin position="91"/>
        <end position="171"/>
    </location>
</feature>
<dbReference type="EMBL" id="OV696699">
    <property type="protein sequence ID" value="CAH1244329.1"/>
    <property type="molecule type" value="Genomic_DNA"/>
</dbReference>
<feature type="binding site" evidence="5">
    <location>
        <position position="68"/>
    </location>
    <ligand>
        <name>Ca(2+)</name>
        <dbReference type="ChEBI" id="CHEBI:29108"/>
    </ligand>
</feature>
<sequence>MPHSSARILLLLAPWMVLPVCVALGTGVAERPQSKRHDKRNFVQLGNMMMCATGRFPSDYLDYGCFCGPGGNMKHAAIDDTDQCCKDHDFCYEYLSRRCPSYLFGLIPFPYLAIYSYKYDSCMSVFGTSWVEVSRGVYQAPERTANVTIQCGTKQSGDKRSAKCRELLCNCDRKFSLCLGRSNYDNKYYSVNVREKCEPTAP</sequence>
<evidence type="ECO:0000256" key="6">
    <source>
        <dbReference type="PIRSR" id="PIRSR601211-3"/>
    </source>
</evidence>
<keyword evidence="3 6" id="KW-1015">Disulfide bond</keyword>
<evidence type="ECO:0000256" key="8">
    <source>
        <dbReference type="SAM" id="SignalP"/>
    </source>
</evidence>
<accession>A0A8J9YYU5</accession>
<dbReference type="PROSITE" id="PS00118">
    <property type="entry name" value="PA2_HIS"/>
    <property type="match status" value="1"/>
</dbReference>
<dbReference type="GO" id="GO:0005576">
    <property type="term" value="C:extracellular region"/>
    <property type="evidence" value="ECO:0007669"/>
    <property type="project" value="UniProtKB-SubCell"/>
</dbReference>
<keyword evidence="11" id="KW-1185">Reference proteome</keyword>
<feature type="disulfide bond" evidence="6">
    <location>
        <begin position="65"/>
        <end position="197"/>
    </location>
</feature>
<feature type="active site" evidence="4">
    <location>
        <position position="88"/>
    </location>
</feature>
<dbReference type="Gene3D" id="1.20.90.10">
    <property type="entry name" value="Phospholipase A2 domain"/>
    <property type="match status" value="1"/>
</dbReference>
<dbReference type="InterPro" id="IPR033113">
    <property type="entry name" value="PLA2_histidine"/>
</dbReference>
<keyword evidence="5" id="KW-0106">Calcium</keyword>
<evidence type="ECO:0000256" key="7">
    <source>
        <dbReference type="RuleBase" id="RU003654"/>
    </source>
</evidence>
<protein>
    <submittedName>
        <fullName evidence="10">PLA2G10 protein</fullName>
    </submittedName>
</protein>
<feature type="signal peptide" evidence="8">
    <location>
        <begin position="1"/>
        <end position="23"/>
    </location>
</feature>
<evidence type="ECO:0000256" key="4">
    <source>
        <dbReference type="PIRSR" id="PIRSR601211-1"/>
    </source>
</evidence>
<evidence type="ECO:0000256" key="5">
    <source>
        <dbReference type="PIRSR" id="PIRSR601211-2"/>
    </source>
</evidence>
<name>A0A8J9YYU5_BRALA</name>
<dbReference type="GO" id="GO:0005509">
    <property type="term" value="F:calcium ion binding"/>
    <property type="evidence" value="ECO:0007669"/>
    <property type="project" value="InterPro"/>
</dbReference>
<dbReference type="Pfam" id="PF00068">
    <property type="entry name" value="Phospholip_A2_1"/>
    <property type="match status" value="1"/>
</dbReference>
<comment type="cofactor">
    <cofactor evidence="5">
        <name>Ca(2+)</name>
        <dbReference type="ChEBI" id="CHEBI:29108"/>
    </cofactor>
    <text evidence="5">Binds 1 Ca(2+) ion per subunit.</text>
</comment>
<dbReference type="GO" id="GO:0050482">
    <property type="term" value="P:arachidonate secretion"/>
    <property type="evidence" value="ECO:0007669"/>
    <property type="project" value="InterPro"/>
</dbReference>
<feature type="chain" id="PRO_5035456755" evidence="8">
    <location>
        <begin position="24"/>
        <end position="202"/>
    </location>
</feature>
<feature type="disulfide bond" evidence="6">
    <location>
        <begin position="151"/>
        <end position="169"/>
    </location>
</feature>
<proteinExistence type="inferred from homology"/>
<evidence type="ECO:0000256" key="1">
    <source>
        <dbReference type="ARBA" id="ARBA00004613"/>
    </source>
</evidence>
<feature type="disulfide bond" evidence="6">
    <location>
        <begin position="99"/>
        <end position="164"/>
    </location>
</feature>
<dbReference type="AlphaFoldDB" id="A0A8J9YYU5"/>
<keyword evidence="8" id="KW-0732">Signal</keyword>
<dbReference type="InterPro" id="IPR001211">
    <property type="entry name" value="PLA2"/>
</dbReference>
<dbReference type="OrthoDB" id="5841574at2759"/>
<dbReference type="SUPFAM" id="SSF48619">
    <property type="entry name" value="Phospholipase A2, PLA2"/>
    <property type="match status" value="1"/>
</dbReference>
<keyword evidence="5" id="KW-0479">Metal-binding</keyword>
<organism evidence="10 11">
    <name type="scientific">Branchiostoma lanceolatum</name>
    <name type="common">Common lancelet</name>
    <name type="synonym">Amphioxus lanceolatum</name>
    <dbReference type="NCBI Taxonomy" id="7740"/>
    <lineage>
        <taxon>Eukaryota</taxon>
        <taxon>Metazoa</taxon>
        <taxon>Chordata</taxon>
        <taxon>Cephalochordata</taxon>
        <taxon>Leptocardii</taxon>
        <taxon>Amphioxiformes</taxon>
        <taxon>Branchiostomatidae</taxon>
        <taxon>Branchiostoma</taxon>
    </lineage>
</organism>
<feature type="disulfide bond" evidence="6">
    <location>
        <begin position="84"/>
        <end position="178"/>
    </location>
</feature>
<dbReference type="Proteomes" id="UP000838412">
    <property type="component" value="Chromosome 14"/>
</dbReference>
<comment type="subcellular location">
    <subcellularLocation>
        <location evidence="1">Secreted</location>
    </subcellularLocation>
</comment>
<dbReference type="SMART" id="SM00085">
    <property type="entry name" value="PA2c"/>
    <property type="match status" value="1"/>
</dbReference>
<dbReference type="InterPro" id="IPR033112">
    <property type="entry name" value="PLA2_Asp_AS"/>
</dbReference>